<feature type="non-terminal residue" evidence="1">
    <location>
        <position position="222"/>
    </location>
</feature>
<sequence length="222" mass="26087">MDEPADRVIIKILLSFPDGLKRAELRRKCEEKFAKRTFDRGLVRLTKQGTIEKIKDLNKGKNSTTIYKLSLNPKTAELCKNIISLFVDFKKIIENKELSNHRVLAGCSYIIQMYGVIYQMSARLFLFKGERGDLIYDVLLDALKERLGEFRILFFKRFKTKRNVDQFLEESRILTLHDFIQTLFKLRRSMIMTMKPRTVEEILLDHRPILELTNASTYSSNL</sequence>
<organism evidence="1">
    <name type="scientific">marine metagenome</name>
    <dbReference type="NCBI Taxonomy" id="408172"/>
    <lineage>
        <taxon>unclassified sequences</taxon>
        <taxon>metagenomes</taxon>
        <taxon>ecological metagenomes</taxon>
    </lineage>
</organism>
<dbReference type="EMBL" id="UINC01121823">
    <property type="protein sequence ID" value="SVC97251.1"/>
    <property type="molecule type" value="Genomic_DNA"/>
</dbReference>
<reference evidence="1" key="1">
    <citation type="submission" date="2018-05" db="EMBL/GenBank/DDBJ databases">
        <authorList>
            <person name="Lanie J.A."/>
            <person name="Ng W.-L."/>
            <person name="Kazmierczak K.M."/>
            <person name="Andrzejewski T.M."/>
            <person name="Davidsen T.M."/>
            <person name="Wayne K.J."/>
            <person name="Tettelin H."/>
            <person name="Glass J.I."/>
            <person name="Rusch D."/>
            <person name="Podicherti R."/>
            <person name="Tsui H.-C.T."/>
            <person name="Winkler M.E."/>
        </authorList>
    </citation>
    <scope>NUCLEOTIDE SEQUENCE</scope>
</reference>
<proteinExistence type="predicted"/>
<gene>
    <name evidence="1" type="ORF">METZ01_LOCUS350105</name>
</gene>
<evidence type="ECO:0000313" key="1">
    <source>
        <dbReference type="EMBL" id="SVC97251.1"/>
    </source>
</evidence>
<accession>A0A382RKX6</accession>
<name>A0A382RKX6_9ZZZZ</name>
<protein>
    <submittedName>
        <fullName evidence="1">Uncharacterized protein</fullName>
    </submittedName>
</protein>
<dbReference type="AlphaFoldDB" id="A0A382RKX6"/>